<dbReference type="AlphaFoldDB" id="A0A0A9BQ57"/>
<proteinExistence type="predicted"/>
<name>A0A0A9BQ57_ARUDO</name>
<sequence length="19" mass="2146">MLIAYLISHVVALLYVGRN</sequence>
<protein>
    <submittedName>
        <fullName evidence="1">Uncharacterized protein</fullName>
    </submittedName>
</protein>
<organism evidence="1">
    <name type="scientific">Arundo donax</name>
    <name type="common">Giant reed</name>
    <name type="synonym">Donax arundinaceus</name>
    <dbReference type="NCBI Taxonomy" id="35708"/>
    <lineage>
        <taxon>Eukaryota</taxon>
        <taxon>Viridiplantae</taxon>
        <taxon>Streptophyta</taxon>
        <taxon>Embryophyta</taxon>
        <taxon>Tracheophyta</taxon>
        <taxon>Spermatophyta</taxon>
        <taxon>Magnoliopsida</taxon>
        <taxon>Liliopsida</taxon>
        <taxon>Poales</taxon>
        <taxon>Poaceae</taxon>
        <taxon>PACMAD clade</taxon>
        <taxon>Arundinoideae</taxon>
        <taxon>Arundineae</taxon>
        <taxon>Arundo</taxon>
    </lineage>
</organism>
<reference evidence="1" key="1">
    <citation type="submission" date="2014-09" db="EMBL/GenBank/DDBJ databases">
        <authorList>
            <person name="Magalhaes I.L.F."/>
            <person name="Oliveira U."/>
            <person name="Santos F.R."/>
            <person name="Vidigal T.H.D.A."/>
            <person name="Brescovit A.D."/>
            <person name="Santos A.J."/>
        </authorList>
    </citation>
    <scope>NUCLEOTIDE SEQUENCE</scope>
    <source>
        <tissue evidence="1">Shoot tissue taken approximately 20 cm above the soil surface</tissue>
    </source>
</reference>
<evidence type="ECO:0000313" key="1">
    <source>
        <dbReference type="EMBL" id="JAD61412.1"/>
    </source>
</evidence>
<dbReference type="EMBL" id="GBRH01236483">
    <property type="protein sequence ID" value="JAD61412.1"/>
    <property type="molecule type" value="Transcribed_RNA"/>
</dbReference>
<accession>A0A0A9BQ57</accession>
<reference evidence="1" key="2">
    <citation type="journal article" date="2015" name="Data Brief">
        <title>Shoot transcriptome of the giant reed, Arundo donax.</title>
        <authorList>
            <person name="Barrero R.A."/>
            <person name="Guerrero F.D."/>
            <person name="Moolhuijzen P."/>
            <person name="Goolsby J.A."/>
            <person name="Tidwell J."/>
            <person name="Bellgard S.E."/>
            <person name="Bellgard M.I."/>
        </authorList>
    </citation>
    <scope>NUCLEOTIDE SEQUENCE</scope>
    <source>
        <tissue evidence="1">Shoot tissue taken approximately 20 cm above the soil surface</tissue>
    </source>
</reference>